<evidence type="ECO:0000313" key="2">
    <source>
        <dbReference type="EMBL" id="KIK94320.1"/>
    </source>
</evidence>
<evidence type="ECO:0000259" key="1">
    <source>
        <dbReference type="Pfam" id="PF13358"/>
    </source>
</evidence>
<dbReference type="HOGENOM" id="CLU_188058_1_0_1"/>
<feature type="domain" description="Tc1-like transposase DDE" evidence="1">
    <location>
        <begin position="2"/>
        <end position="66"/>
    </location>
</feature>
<dbReference type="AlphaFoldDB" id="A0A0D0E7T4"/>
<dbReference type="InterPro" id="IPR038717">
    <property type="entry name" value="Tc1-like_DDE_dom"/>
</dbReference>
<proteinExistence type="predicted"/>
<dbReference type="Pfam" id="PF13358">
    <property type="entry name" value="DDE_3"/>
    <property type="match status" value="1"/>
</dbReference>
<accession>A0A0D0E7T4</accession>
<dbReference type="InterPro" id="IPR036397">
    <property type="entry name" value="RNaseH_sf"/>
</dbReference>
<name>A0A0D0E7T4_9AGAM</name>
<dbReference type="OrthoDB" id="2142724at2759"/>
<sequence>YSVLPALSVDGIIALDIFEGSVNKDHFLAFIWNQVALKLTPYPGPHSVVVMDNASNHHDDEVQQIV</sequence>
<reference evidence="2 3" key="1">
    <citation type="submission" date="2014-04" db="EMBL/GenBank/DDBJ databases">
        <authorList>
            <consortium name="DOE Joint Genome Institute"/>
            <person name="Kuo A."/>
            <person name="Kohler A."/>
            <person name="Jargeat P."/>
            <person name="Nagy L.G."/>
            <person name="Floudas D."/>
            <person name="Copeland A."/>
            <person name="Barry K.W."/>
            <person name="Cichocki N."/>
            <person name="Veneault-Fourrey C."/>
            <person name="LaButti K."/>
            <person name="Lindquist E.A."/>
            <person name="Lipzen A."/>
            <person name="Lundell T."/>
            <person name="Morin E."/>
            <person name="Murat C."/>
            <person name="Sun H."/>
            <person name="Tunlid A."/>
            <person name="Henrissat B."/>
            <person name="Grigoriev I.V."/>
            <person name="Hibbett D.S."/>
            <person name="Martin F."/>
            <person name="Nordberg H.P."/>
            <person name="Cantor M.N."/>
            <person name="Hua S.X."/>
        </authorList>
    </citation>
    <scope>NUCLEOTIDE SEQUENCE [LARGE SCALE GENOMIC DNA]</scope>
    <source>
        <strain evidence="2 3">Ve08.2h10</strain>
    </source>
</reference>
<dbReference type="GO" id="GO:0003676">
    <property type="term" value="F:nucleic acid binding"/>
    <property type="evidence" value="ECO:0007669"/>
    <property type="project" value="InterPro"/>
</dbReference>
<reference evidence="3" key="2">
    <citation type="submission" date="2015-01" db="EMBL/GenBank/DDBJ databases">
        <title>Evolutionary Origins and Diversification of the Mycorrhizal Mutualists.</title>
        <authorList>
            <consortium name="DOE Joint Genome Institute"/>
            <consortium name="Mycorrhizal Genomics Consortium"/>
            <person name="Kohler A."/>
            <person name="Kuo A."/>
            <person name="Nagy L.G."/>
            <person name="Floudas D."/>
            <person name="Copeland A."/>
            <person name="Barry K.W."/>
            <person name="Cichocki N."/>
            <person name="Veneault-Fourrey C."/>
            <person name="LaButti K."/>
            <person name="Lindquist E.A."/>
            <person name="Lipzen A."/>
            <person name="Lundell T."/>
            <person name="Morin E."/>
            <person name="Murat C."/>
            <person name="Riley R."/>
            <person name="Ohm R."/>
            <person name="Sun H."/>
            <person name="Tunlid A."/>
            <person name="Henrissat B."/>
            <person name="Grigoriev I.V."/>
            <person name="Hibbett D.S."/>
            <person name="Martin F."/>
        </authorList>
    </citation>
    <scope>NUCLEOTIDE SEQUENCE [LARGE SCALE GENOMIC DNA]</scope>
    <source>
        <strain evidence="3">Ve08.2h10</strain>
    </source>
</reference>
<feature type="non-terminal residue" evidence="2">
    <location>
        <position position="1"/>
    </location>
</feature>
<dbReference type="EMBL" id="KN825116">
    <property type="protein sequence ID" value="KIK94320.1"/>
    <property type="molecule type" value="Genomic_DNA"/>
</dbReference>
<gene>
    <name evidence="2" type="ORF">PAXRUDRAFT_109489</name>
</gene>
<dbReference type="Proteomes" id="UP000054538">
    <property type="component" value="Unassembled WGS sequence"/>
</dbReference>
<evidence type="ECO:0000313" key="3">
    <source>
        <dbReference type="Proteomes" id="UP000054538"/>
    </source>
</evidence>
<dbReference type="Gene3D" id="3.30.420.10">
    <property type="entry name" value="Ribonuclease H-like superfamily/Ribonuclease H"/>
    <property type="match status" value="1"/>
</dbReference>
<protein>
    <recommendedName>
        <fullName evidence="1">Tc1-like transposase DDE domain-containing protein</fullName>
    </recommendedName>
</protein>
<feature type="non-terminal residue" evidence="2">
    <location>
        <position position="66"/>
    </location>
</feature>
<keyword evidence="3" id="KW-1185">Reference proteome</keyword>
<organism evidence="2 3">
    <name type="scientific">Paxillus rubicundulus Ve08.2h10</name>
    <dbReference type="NCBI Taxonomy" id="930991"/>
    <lineage>
        <taxon>Eukaryota</taxon>
        <taxon>Fungi</taxon>
        <taxon>Dikarya</taxon>
        <taxon>Basidiomycota</taxon>
        <taxon>Agaricomycotina</taxon>
        <taxon>Agaricomycetes</taxon>
        <taxon>Agaricomycetidae</taxon>
        <taxon>Boletales</taxon>
        <taxon>Paxilineae</taxon>
        <taxon>Paxillaceae</taxon>
        <taxon>Paxillus</taxon>
    </lineage>
</organism>
<dbReference type="InParanoid" id="A0A0D0E7T4"/>